<dbReference type="InterPro" id="IPR001757">
    <property type="entry name" value="P_typ_ATPase"/>
</dbReference>
<keyword evidence="9 12" id="KW-0472">Membrane</keyword>
<dbReference type="InterPro" id="IPR018303">
    <property type="entry name" value="ATPase_P-typ_P_site"/>
</dbReference>
<dbReference type="PROSITE" id="PS00154">
    <property type="entry name" value="ATPASE_E1_E2"/>
    <property type="match status" value="1"/>
</dbReference>
<dbReference type="Gene3D" id="1.20.1110.10">
    <property type="entry name" value="Calcium-transporting ATPase, transmembrane domain"/>
    <property type="match status" value="1"/>
</dbReference>
<dbReference type="InterPro" id="IPR023298">
    <property type="entry name" value="ATPase_P-typ_TM_dom_sf"/>
</dbReference>
<dbReference type="SFLD" id="SFLDG00002">
    <property type="entry name" value="C1.7:_P-type_atpase_like"/>
    <property type="match status" value="1"/>
</dbReference>
<evidence type="ECO:0000256" key="7">
    <source>
        <dbReference type="ARBA" id="ARBA00022967"/>
    </source>
</evidence>
<evidence type="ECO:0000256" key="8">
    <source>
        <dbReference type="ARBA" id="ARBA00022989"/>
    </source>
</evidence>
<feature type="transmembrane region" description="Helical" evidence="12">
    <location>
        <begin position="36"/>
        <end position="58"/>
    </location>
</feature>
<dbReference type="SUPFAM" id="SSF81660">
    <property type="entry name" value="Metal cation-transporting ATPase, ATP-binding domain N"/>
    <property type="match status" value="1"/>
</dbReference>
<evidence type="ECO:0000256" key="5">
    <source>
        <dbReference type="ARBA" id="ARBA00022741"/>
    </source>
</evidence>
<comment type="similarity">
    <text evidence="2">Belongs to the cation transport ATPase (P-type) (TC 3.A.3) family. Type IIA subfamily.</text>
</comment>
<evidence type="ECO:0000313" key="15">
    <source>
        <dbReference type="Proteomes" id="UP000219435"/>
    </source>
</evidence>
<keyword evidence="4 12" id="KW-0812">Transmembrane</keyword>
<evidence type="ECO:0000256" key="4">
    <source>
        <dbReference type="ARBA" id="ARBA00022692"/>
    </source>
</evidence>
<dbReference type="Pfam" id="PF00690">
    <property type="entry name" value="Cation_ATPase_N"/>
    <property type="match status" value="1"/>
</dbReference>
<evidence type="ECO:0000256" key="2">
    <source>
        <dbReference type="ARBA" id="ARBA00005675"/>
    </source>
</evidence>
<proteinExistence type="inferred from homology"/>
<evidence type="ECO:0000256" key="10">
    <source>
        <dbReference type="ARBA" id="ARBA00049360"/>
    </source>
</evidence>
<keyword evidence="7" id="KW-1278">Translocase</keyword>
<name>A0A285V638_9ACTN</name>
<dbReference type="Pfam" id="PF00702">
    <property type="entry name" value="Hydrolase"/>
    <property type="match status" value="1"/>
</dbReference>
<dbReference type="AlphaFoldDB" id="A0A285V638"/>
<dbReference type="InterPro" id="IPR059000">
    <property type="entry name" value="ATPase_P-type_domA"/>
</dbReference>
<protein>
    <submittedName>
        <fullName evidence="14">Plasma-membrane calcium-translocating P-type ATPase</fullName>
    </submittedName>
</protein>
<dbReference type="Pfam" id="PF00689">
    <property type="entry name" value="Cation_ATPase_C"/>
    <property type="match status" value="1"/>
</dbReference>
<dbReference type="GO" id="GO:0005886">
    <property type="term" value="C:plasma membrane"/>
    <property type="evidence" value="ECO:0007669"/>
    <property type="project" value="UniProtKB-SubCell"/>
</dbReference>
<dbReference type="PANTHER" id="PTHR43294">
    <property type="entry name" value="SODIUM/POTASSIUM-TRANSPORTING ATPASE SUBUNIT ALPHA"/>
    <property type="match status" value="1"/>
</dbReference>
<dbReference type="Gene3D" id="3.40.1110.10">
    <property type="entry name" value="Calcium-transporting ATPase, cytoplasmic domain N"/>
    <property type="match status" value="1"/>
</dbReference>
<evidence type="ECO:0000256" key="12">
    <source>
        <dbReference type="SAM" id="Phobius"/>
    </source>
</evidence>
<dbReference type="InterPro" id="IPR044492">
    <property type="entry name" value="P_typ_ATPase_HD_dom"/>
</dbReference>
<dbReference type="SUPFAM" id="SSF81653">
    <property type="entry name" value="Calcium ATPase, transduction domain A"/>
    <property type="match status" value="1"/>
</dbReference>
<dbReference type="PRINTS" id="PR00119">
    <property type="entry name" value="CATATPASE"/>
</dbReference>
<evidence type="ECO:0000256" key="3">
    <source>
        <dbReference type="ARBA" id="ARBA00022475"/>
    </source>
</evidence>
<evidence type="ECO:0000256" key="11">
    <source>
        <dbReference type="SAM" id="MobiDB-lite"/>
    </source>
</evidence>
<feature type="transmembrane region" description="Helical" evidence="12">
    <location>
        <begin position="821"/>
        <end position="841"/>
    </location>
</feature>
<dbReference type="InterPro" id="IPR023299">
    <property type="entry name" value="ATPase_P-typ_cyto_dom_N"/>
</dbReference>
<dbReference type="GO" id="GO:0016887">
    <property type="term" value="F:ATP hydrolysis activity"/>
    <property type="evidence" value="ECO:0007669"/>
    <property type="project" value="InterPro"/>
</dbReference>
<dbReference type="InterPro" id="IPR008250">
    <property type="entry name" value="ATPase_P-typ_transduc_dom_A_sf"/>
</dbReference>
<evidence type="ECO:0000256" key="6">
    <source>
        <dbReference type="ARBA" id="ARBA00022840"/>
    </source>
</evidence>
<dbReference type="Gene3D" id="3.40.50.1000">
    <property type="entry name" value="HAD superfamily/HAD-like"/>
    <property type="match status" value="1"/>
</dbReference>
<feature type="transmembrane region" description="Helical" evidence="12">
    <location>
        <begin position="750"/>
        <end position="769"/>
    </location>
</feature>
<dbReference type="GO" id="GO:0005524">
    <property type="term" value="F:ATP binding"/>
    <property type="evidence" value="ECO:0007669"/>
    <property type="project" value="UniProtKB-KW"/>
</dbReference>
<feature type="transmembrane region" description="Helical" evidence="12">
    <location>
        <begin position="64"/>
        <end position="81"/>
    </location>
</feature>
<feature type="domain" description="Cation-transporting P-type ATPase N-terminal" evidence="13">
    <location>
        <begin position="1"/>
        <end position="61"/>
    </location>
</feature>
<feature type="transmembrane region" description="Helical" evidence="12">
    <location>
        <begin position="243"/>
        <end position="267"/>
    </location>
</feature>
<gene>
    <name evidence="14" type="ORF">SAMN05660748_2320</name>
</gene>
<keyword evidence="8 12" id="KW-1133">Transmembrane helix</keyword>
<dbReference type="InterPro" id="IPR036412">
    <property type="entry name" value="HAD-like_sf"/>
</dbReference>
<dbReference type="PRINTS" id="PR00121">
    <property type="entry name" value="NAKATPASE"/>
</dbReference>
<dbReference type="PANTHER" id="PTHR43294:SF21">
    <property type="entry name" value="CATION TRANSPORTING ATPASE"/>
    <property type="match status" value="1"/>
</dbReference>
<evidence type="ECO:0000256" key="9">
    <source>
        <dbReference type="ARBA" id="ARBA00023136"/>
    </source>
</evidence>
<dbReference type="SMART" id="SM00831">
    <property type="entry name" value="Cation_ATPase_N"/>
    <property type="match status" value="1"/>
</dbReference>
<dbReference type="Gene3D" id="2.70.150.10">
    <property type="entry name" value="Calcium-transporting ATPase, cytoplasmic transduction domain A"/>
    <property type="match status" value="1"/>
</dbReference>
<keyword evidence="6" id="KW-0067">ATP-binding</keyword>
<dbReference type="SUPFAM" id="SSF81665">
    <property type="entry name" value="Calcium ATPase, transmembrane domain M"/>
    <property type="match status" value="1"/>
</dbReference>
<dbReference type="NCBIfam" id="TIGR01494">
    <property type="entry name" value="ATPase_P-type"/>
    <property type="match status" value="2"/>
</dbReference>
<sequence>MTTTIRPGLSSAEAASRRVPGGNRLPEHRPPSPARLLVAQLVHFFALLLWAAAGLAVIGGLPQLGIAIVVVVLLNGVFAFVQEYRADRAAEALRSLVPHRVTVVRDGLRQEIDAVDLVVGDLALLEPGDLLAADLELVDVHGLRVDEATLTGESEPVAKDRGDTAFAGCFVVEGEGAATVVAIGADTRLASIALMAGTVERAKTPLSRELHRVVRTVTVLAVGVGLACFGAGFLLGLPASEGFLFAVGVTVALVPEGLLPTVTLSLARGAQLLARGNALVRRLESVETLGSTTFICTDKTGTLTQNRMAVVEVWSPAGVVSVHGVGYEPVATFDGSAEAVDRARDVARTAAVCSTGRITRSDGGWQATGDPMEAALDALAQRLGIPGTHTGTPAGSRRFAFDPRRRRMSVWADGALCVKGAPDSVLARCTDAAGAAAAAAGMAARGLRVLAVARRTASLPDGCDADEAERELELLGIVGLEDPPRPGVREALADCRRAGISVGMITGDSGATGRAIAEEVGLWLEGGLVVEGADLPATSEGLGELLDRDGIVVCRVAPEDKLRIAQALQARGHVVAMTGDGVNDGPALRAADIGVAMGASGTDVARQAADLVLLDDHFATIVVAVRQGRATCTNIRRFLTYHLTDNVAELAPFLVFSATGGGIPLALGVLQVLAIDIATDLLPALALGAEPASPRVLDGPPPRRRLVDGRLLRRALGVLGPVEATVAMTAFLVVLTSGGWAYGDTPDADTLAAASGAAFAAVVLGQMANAFACRSGTRPAWRQAWRSNPLLLWAVGIELGVLAAMLLVPPVADLLGMGPPPLLGLLLAACAVPAVLAVDGLHKWLAAARAGHVTSAPESKDIRPGRT</sequence>
<evidence type="ECO:0000313" key="14">
    <source>
        <dbReference type="EMBL" id="SOC49592.1"/>
    </source>
</evidence>
<dbReference type="SFLD" id="SFLDS00003">
    <property type="entry name" value="Haloacid_Dehalogenase"/>
    <property type="match status" value="1"/>
</dbReference>
<evidence type="ECO:0000256" key="1">
    <source>
        <dbReference type="ARBA" id="ARBA00004651"/>
    </source>
</evidence>
<keyword evidence="15" id="KW-1185">Reference proteome</keyword>
<evidence type="ECO:0000259" key="13">
    <source>
        <dbReference type="SMART" id="SM00831"/>
    </source>
</evidence>
<dbReference type="SFLD" id="SFLDF00027">
    <property type="entry name" value="p-type_atpase"/>
    <property type="match status" value="1"/>
</dbReference>
<dbReference type="Proteomes" id="UP000219435">
    <property type="component" value="Unassembled WGS sequence"/>
</dbReference>
<organism evidence="14 15">
    <name type="scientific">Blastococcus aggregatus</name>
    <dbReference type="NCBI Taxonomy" id="38502"/>
    <lineage>
        <taxon>Bacteria</taxon>
        <taxon>Bacillati</taxon>
        <taxon>Actinomycetota</taxon>
        <taxon>Actinomycetes</taxon>
        <taxon>Geodermatophilales</taxon>
        <taxon>Geodermatophilaceae</taxon>
        <taxon>Blastococcus</taxon>
    </lineage>
</organism>
<feature type="region of interest" description="Disordered" evidence="11">
    <location>
        <begin position="1"/>
        <end position="29"/>
    </location>
</feature>
<comment type="catalytic activity">
    <reaction evidence="10">
        <text>ATP + H2O = ADP + phosphate + H(+)</text>
        <dbReference type="Rhea" id="RHEA:13065"/>
        <dbReference type="ChEBI" id="CHEBI:15377"/>
        <dbReference type="ChEBI" id="CHEBI:15378"/>
        <dbReference type="ChEBI" id="CHEBI:30616"/>
        <dbReference type="ChEBI" id="CHEBI:43474"/>
        <dbReference type="ChEBI" id="CHEBI:456216"/>
    </reaction>
</comment>
<accession>A0A285V638</accession>
<feature type="transmembrane region" description="Helical" evidence="12">
    <location>
        <begin position="715"/>
        <end position="738"/>
    </location>
</feature>
<feature type="transmembrane region" description="Helical" evidence="12">
    <location>
        <begin position="790"/>
        <end position="809"/>
    </location>
</feature>
<keyword evidence="5" id="KW-0547">Nucleotide-binding</keyword>
<feature type="transmembrane region" description="Helical" evidence="12">
    <location>
        <begin position="213"/>
        <end position="237"/>
    </location>
</feature>
<dbReference type="InterPro" id="IPR004014">
    <property type="entry name" value="ATPase_P-typ_cation-transptr_N"/>
</dbReference>
<dbReference type="EMBL" id="OBQI01000003">
    <property type="protein sequence ID" value="SOC49592.1"/>
    <property type="molecule type" value="Genomic_DNA"/>
</dbReference>
<comment type="subcellular location">
    <subcellularLocation>
        <location evidence="1">Cell membrane</location>
        <topology evidence="1">Multi-pass membrane protein</topology>
    </subcellularLocation>
</comment>
<reference evidence="15" key="1">
    <citation type="submission" date="2017-08" db="EMBL/GenBank/DDBJ databases">
        <authorList>
            <person name="Varghese N."/>
            <person name="Submissions S."/>
        </authorList>
    </citation>
    <scope>NUCLEOTIDE SEQUENCE [LARGE SCALE GENOMIC DNA]</scope>
    <source>
        <strain evidence="15">DSM 4725</strain>
    </source>
</reference>
<dbReference type="SUPFAM" id="SSF56784">
    <property type="entry name" value="HAD-like"/>
    <property type="match status" value="1"/>
</dbReference>
<keyword evidence="3" id="KW-1003">Cell membrane</keyword>
<dbReference type="InterPro" id="IPR023214">
    <property type="entry name" value="HAD_sf"/>
</dbReference>
<dbReference type="Pfam" id="PF00122">
    <property type="entry name" value="E1-E2_ATPase"/>
    <property type="match status" value="1"/>
</dbReference>
<dbReference type="InterPro" id="IPR050510">
    <property type="entry name" value="Cation_transp_ATPase_P-type"/>
</dbReference>
<dbReference type="InterPro" id="IPR006068">
    <property type="entry name" value="ATPase_P-typ_cation-transptr_C"/>
</dbReference>